<accession>A0AAD7W685</accession>
<evidence type="ECO:0000313" key="2">
    <source>
        <dbReference type="EMBL" id="KAJ8384344.1"/>
    </source>
</evidence>
<dbReference type="Proteomes" id="UP001221898">
    <property type="component" value="Unassembled WGS sequence"/>
</dbReference>
<keyword evidence="3" id="KW-1185">Reference proteome</keyword>
<sequence length="93" mass="10402">MWLSFLSAQDLNRVVNVEQASLICACESTMKLAVRWIKMEQEPDPNPCGSVGSTADLRHKEQKAGGRETPITLTAYYAPQDLLQVFLKCQTDD</sequence>
<proteinExistence type="predicted"/>
<name>A0AAD7W685_9TELE</name>
<dbReference type="AlphaFoldDB" id="A0AAD7W685"/>
<reference evidence="2" key="1">
    <citation type="journal article" date="2023" name="Science">
        <title>Genome structures resolve the early diversification of teleost fishes.</title>
        <authorList>
            <person name="Parey E."/>
            <person name="Louis A."/>
            <person name="Montfort J."/>
            <person name="Bouchez O."/>
            <person name="Roques C."/>
            <person name="Iampietro C."/>
            <person name="Lluch J."/>
            <person name="Castinel A."/>
            <person name="Donnadieu C."/>
            <person name="Desvignes T."/>
            <person name="Floi Bucao C."/>
            <person name="Jouanno E."/>
            <person name="Wen M."/>
            <person name="Mejri S."/>
            <person name="Dirks R."/>
            <person name="Jansen H."/>
            <person name="Henkel C."/>
            <person name="Chen W.J."/>
            <person name="Zahm M."/>
            <person name="Cabau C."/>
            <person name="Klopp C."/>
            <person name="Thompson A.W."/>
            <person name="Robinson-Rechavi M."/>
            <person name="Braasch I."/>
            <person name="Lecointre G."/>
            <person name="Bobe J."/>
            <person name="Postlethwait J.H."/>
            <person name="Berthelot C."/>
            <person name="Roest Crollius H."/>
            <person name="Guiguen Y."/>
        </authorList>
    </citation>
    <scope>NUCLEOTIDE SEQUENCE</scope>
    <source>
        <strain evidence="2">NC1722</strain>
    </source>
</reference>
<comment type="caution">
    <text evidence="2">The sequence shown here is derived from an EMBL/GenBank/DDBJ whole genome shotgun (WGS) entry which is preliminary data.</text>
</comment>
<feature type="compositionally biased region" description="Basic and acidic residues" evidence="1">
    <location>
        <begin position="56"/>
        <end position="65"/>
    </location>
</feature>
<gene>
    <name evidence="2" type="ORF">AAFF_G00205970</name>
</gene>
<protein>
    <submittedName>
        <fullName evidence="2">Uncharacterized protein</fullName>
    </submittedName>
</protein>
<feature type="region of interest" description="Disordered" evidence="1">
    <location>
        <begin position="44"/>
        <end position="65"/>
    </location>
</feature>
<evidence type="ECO:0000256" key="1">
    <source>
        <dbReference type="SAM" id="MobiDB-lite"/>
    </source>
</evidence>
<dbReference type="EMBL" id="JAINUG010000273">
    <property type="protein sequence ID" value="KAJ8384344.1"/>
    <property type="molecule type" value="Genomic_DNA"/>
</dbReference>
<evidence type="ECO:0000313" key="3">
    <source>
        <dbReference type="Proteomes" id="UP001221898"/>
    </source>
</evidence>
<organism evidence="2 3">
    <name type="scientific">Aldrovandia affinis</name>
    <dbReference type="NCBI Taxonomy" id="143900"/>
    <lineage>
        <taxon>Eukaryota</taxon>
        <taxon>Metazoa</taxon>
        <taxon>Chordata</taxon>
        <taxon>Craniata</taxon>
        <taxon>Vertebrata</taxon>
        <taxon>Euteleostomi</taxon>
        <taxon>Actinopterygii</taxon>
        <taxon>Neopterygii</taxon>
        <taxon>Teleostei</taxon>
        <taxon>Notacanthiformes</taxon>
        <taxon>Halosauridae</taxon>
        <taxon>Aldrovandia</taxon>
    </lineage>
</organism>